<feature type="transmembrane region" description="Helical" evidence="9">
    <location>
        <begin position="53"/>
        <end position="75"/>
    </location>
</feature>
<evidence type="ECO:0000256" key="6">
    <source>
        <dbReference type="ARBA" id="ARBA00022692"/>
    </source>
</evidence>
<name>N1W8H6_9LEPT</name>
<evidence type="ECO:0000313" key="10">
    <source>
        <dbReference type="EMBL" id="EMY68171.1"/>
    </source>
</evidence>
<evidence type="ECO:0000313" key="11">
    <source>
        <dbReference type="Proteomes" id="UP000012227"/>
    </source>
</evidence>
<keyword evidence="8 9" id="KW-0472">Membrane</keyword>
<evidence type="ECO:0000256" key="5">
    <source>
        <dbReference type="ARBA" id="ARBA00022679"/>
    </source>
</evidence>
<evidence type="ECO:0000256" key="2">
    <source>
        <dbReference type="ARBA" id="ARBA00004141"/>
    </source>
</evidence>
<comment type="subcellular location">
    <subcellularLocation>
        <location evidence="2">Membrane</location>
        <topology evidence="2">Multi-pass membrane protein</topology>
    </subcellularLocation>
</comment>
<dbReference type="Gene3D" id="1.20.120.1780">
    <property type="entry name" value="UbiA prenyltransferase"/>
    <property type="match status" value="1"/>
</dbReference>
<feature type="transmembrane region" description="Helical" evidence="9">
    <location>
        <begin position="122"/>
        <end position="139"/>
    </location>
</feature>
<reference evidence="10 11" key="1">
    <citation type="submission" date="2013-03" db="EMBL/GenBank/DDBJ databases">
        <authorList>
            <person name="Harkins D.M."/>
            <person name="Durkin A.S."/>
            <person name="Brinkac L.M."/>
            <person name="Haft D.H."/>
            <person name="Selengut J.D."/>
            <person name="Sanka R."/>
            <person name="DePew J."/>
            <person name="Purushe J."/>
            <person name="Galloway R.L."/>
            <person name="Vinetz J.M."/>
            <person name="Sutton G.G."/>
            <person name="Nierman W.C."/>
            <person name="Fouts D.E."/>
        </authorList>
    </citation>
    <scope>NUCLEOTIDE SEQUENCE [LARGE SCALE GENOMIC DNA]</scope>
    <source>
        <strain evidence="10 11">Waz Holland</strain>
    </source>
</reference>
<evidence type="ECO:0000256" key="9">
    <source>
        <dbReference type="SAM" id="Phobius"/>
    </source>
</evidence>
<keyword evidence="4" id="KW-1003">Cell membrane</keyword>
<gene>
    <name evidence="10" type="ORF">LEP1GSC199_0871</name>
</gene>
<dbReference type="InterPro" id="IPR000537">
    <property type="entry name" value="UbiA_prenyltransferase"/>
</dbReference>
<dbReference type="AlphaFoldDB" id="N1W8H6"/>
<evidence type="ECO:0000256" key="7">
    <source>
        <dbReference type="ARBA" id="ARBA00022989"/>
    </source>
</evidence>
<feature type="transmembrane region" description="Helical" evidence="9">
    <location>
        <begin position="21"/>
        <end position="41"/>
    </location>
</feature>
<feature type="transmembrane region" description="Helical" evidence="9">
    <location>
        <begin position="96"/>
        <end position="116"/>
    </location>
</feature>
<evidence type="ECO:0000256" key="4">
    <source>
        <dbReference type="ARBA" id="ARBA00022475"/>
    </source>
</evidence>
<dbReference type="EC" id="2.5.1.-" evidence="10"/>
<dbReference type="GO" id="GO:0016765">
    <property type="term" value="F:transferase activity, transferring alkyl or aryl (other than methyl) groups"/>
    <property type="evidence" value="ECO:0007669"/>
    <property type="project" value="InterPro"/>
</dbReference>
<dbReference type="GO" id="GO:0005886">
    <property type="term" value="C:plasma membrane"/>
    <property type="evidence" value="ECO:0007669"/>
    <property type="project" value="TreeGrafter"/>
</dbReference>
<proteinExistence type="inferred from homology"/>
<comment type="caution">
    <text evidence="10">The sequence shown here is derived from an EMBL/GenBank/DDBJ whole genome shotgun (WGS) entry which is preliminary data.</text>
</comment>
<dbReference type="InterPro" id="IPR006371">
    <property type="entry name" value="Polyprenyltransferase_UbiA-li"/>
</dbReference>
<keyword evidence="5 10" id="KW-0808">Transferase</keyword>
<dbReference type="NCBIfam" id="TIGR01475">
    <property type="entry name" value="ubiA_other"/>
    <property type="match status" value="1"/>
</dbReference>
<dbReference type="Gene3D" id="1.10.357.140">
    <property type="entry name" value="UbiA prenyltransferase"/>
    <property type="match status" value="1"/>
</dbReference>
<feature type="transmembrane region" description="Helical" evidence="9">
    <location>
        <begin position="241"/>
        <end position="259"/>
    </location>
</feature>
<comment type="cofactor">
    <cofactor evidence="1">
        <name>Mg(2+)</name>
        <dbReference type="ChEBI" id="CHEBI:18420"/>
    </cofactor>
</comment>
<dbReference type="GO" id="GO:0006744">
    <property type="term" value="P:ubiquinone biosynthetic process"/>
    <property type="evidence" value="ECO:0007669"/>
    <property type="project" value="TreeGrafter"/>
</dbReference>
<dbReference type="InterPro" id="IPR044878">
    <property type="entry name" value="UbiA_sf"/>
</dbReference>
<dbReference type="STRING" id="1218591.LEP1GSC199_0871"/>
<dbReference type="PANTHER" id="PTHR11048">
    <property type="entry name" value="PRENYLTRANSFERASES"/>
    <property type="match status" value="1"/>
</dbReference>
<dbReference type="EMBL" id="AOGY02000072">
    <property type="protein sequence ID" value="EMY68171.1"/>
    <property type="molecule type" value="Genomic_DNA"/>
</dbReference>
<dbReference type="CDD" id="cd13959">
    <property type="entry name" value="PT_UbiA_COQ2"/>
    <property type="match status" value="1"/>
</dbReference>
<keyword evidence="6 9" id="KW-0812">Transmembrane</keyword>
<feature type="transmembrane region" description="Helical" evidence="9">
    <location>
        <begin position="215"/>
        <end position="235"/>
    </location>
</feature>
<accession>N1W8H6</accession>
<feature type="transmembrane region" description="Helical" evidence="9">
    <location>
        <begin position="271"/>
        <end position="292"/>
    </location>
</feature>
<organism evidence="10 11">
    <name type="scientific">Leptospira vanthielii serovar Holland str. Waz Holland = ATCC 700522</name>
    <dbReference type="NCBI Taxonomy" id="1218591"/>
    <lineage>
        <taxon>Bacteria</taxon>
        <taxon>Pseudomonadati</taxon>
        <taxon>Spirochaetota</taxon>
        <taxon>Spirochaetia</taxon>
        <taxon>Leptospirales</taxon>
        <taxon>Leptospiraceae</taxon>
        <taxon>Leptospira</taxon>
    </lineage>
</organism>
<evidence type="ECO:0000256" key="8">
    <source>
        <dbReference type="ARBA" id="ARBA00023136"/>
    </source>
</evidence>
<keyword evidence="7 9" id="KW-1133">Transmembrane helix</keyword>
<dbReference type="Proteomes" id="UP000012227">
    <property type="component" value="Unassembled WGS sequence"/>
</dbReference>
<dbReference type="NCBIfam" id="NF009524">
    <property type="entry name" value="PRK12886.1"/>
    <property type="match status" value="1"/>
</dbReference>
<dbReference type="InterPro" id="IPR039653">
    <property type="entry name" value="Prenyltransferase"/>
</dbReference>
<sequence length="308" mass="34615">MGRKDAMNFFKNLILYAKMVKFSHTLFALPFAGISFLLAYLESTLDTGDLLRIAALVLVCMVSARSAAMGFNRYVDSEIDEKNPRTQNREIPSGKISKLSALLFIGLSSFIFIFASFFVNKLAFLLSFPALFVLFLYSLTKRFTLFCHLVLGFAISLAPLGAWIAITETINLVPILFSLGLLFHISAFDVLYAIQDMDFDVKENLHSIPSRLGETKSRAVAVVLHILSFVFFIFAGSSAGLGVMYFLILSVIGVLVLYEHKISYQYKSKDLPMVFYQINSWISVVLFLAILFDKWNEFLLKVSSGISF</sequence>
<feature type="transmembrane region" description="Helical" evidence="9">
    <location>
        <begin position="146"/>
        <end position="166"/>
    </location>
</feature>
<comment type="similarity">
    <text evidence="3">Belongs to the UbiA prenyltransferase family.</text>
</comment>
<evidence type="ECO:0000256" key="1">
    <source>
        <dbReference type="ARBA" id="ARBA00001946"/>
    </source>
</evidence>
<dbReference type="Pfam" id="PF01040">
    <property type="entry name" value="UbiA"/>
    <property type="match status" value="1"/>
</dbReference>
<protein>
    <submittedName>
        <fullName evidence="10">Putative 4-hydroxybenzoate polyprenyltransferase</fullName>
        <ecNumber evidence="10">2.5.1.-</ecNumber>
    </submittedName>
</protein>
<dbReference type="PANTHER" id="PTHR11048:SF28">
    <property type="entry name" value="4-HYDROXYBENZOATE POLYPRENYLTRANSFERASE, MITOCHONDRIAL"/>
    <property type="match status" value="1"/>
</dbReference>
<dbReference type="FunFam" id="1.10.357.140:FF:000008">
    <property type="entry name" value="4-hydroxybenzoate octaprenyltransferase"/>
    <property type="match status" value="1"/>
</dbReference>
<evidence type="ECO:0000256" key="3">
    <source>
        <dbReference type="ARBA" id="ARBA00005985"/>
    </source>
</evidence>
<feature type="transmembrane region" description="Helical" evidence="9">
    <location>
        <begin position="172"/>
        <end position="194"/>
    </location>
</feature>